<organism evidence="1 2">
    <name type="scientific">Austropuccinia psidii MF-1</name>
    <dbReference type="NCBI Taxonomy" id="1389203"/>
    <lineage>
        <taxon>Eukaryota</taxon>
        <taxon>Fungi</taxon>
        <taxon>Dikarya</taxon>
        <taxon>Basidiomycota</taxon>
        <taxon>Pucciniomycotina</taxon>
        <taxon>Pucciniomycetes</taxon>
        <taxon>Pucciniales</taxon>
        <taxon>Sphaerophragmiaceae</taxon>
        <taxon>Austropuccinia</taxon>
    </lineage>
</organism>
<dbReference type="AlphaFoldDB" id="A0A9Q3EV45"/>
<sequence length="80" mass="9477">MYAVIFDTSVANPDCSLLNKAGEASRLPSYYMRRFRNWLTSKLSLGNVYYHSGRILLYLNTNWLKLKWGYWRLVDDANKH</sequence>
<evidence type="ECO:0000313" key="1">
    <source>
        <dbReference type="EMBL" id="MBW0526552.1"/>
    </source>
</evidence>
<proteinExistence type="predicted"/>
<dbReference type="EMBL" id="AVOT02032750">
    <property type="protein sequence ID" value="MBW0526552.1"/>
    <property type="molecule type" value="Genomic_DNA"/>
</dbReference>
<keyword evidence="2" id="KW-1185">Reference proteome</keyword>
<comment type="caution">
    <text evidence="1">The sequence shown here is derived from an EMBL/GenBank/DDBJ whole genome shotgun (WGS) entry which is preliminary data.</text>
</comment>
<reference evidence="1" key="1">
    <citation type="submission" date="2021-03" db="EMBL/GenBank/DDBJ databases">
        <title>Draft genome sequence of rust myrtle Austropuccinia psidii MF-1, a brazilian biotype.</title>
        <authorList>
            <person name="Quecine M.C."/>
            <person name="Pachon D.M.R."/>
            <person name="Bonatelli M.L."/>
            <person name="Correr F.H."/>
            <person name="Franceschini L.M."/>
            <person name="Leite T.F."/>
            <person name="Margarido G.R.A."/>
            <person name="Almeida C.A."/>
            <person name="Ferrarezi J.A."/>
            <person name="Labate C.A."/>
        </authorList>
    </citation>
    <scope>NUCLEOTIDE SEQUENCE</scope>
    <source>
        <strain evidence="1">MF-1</strain>
    </source>
</reference>
<protein>
    <submittedName>
        <fullName evidence="1">Uncharacterized protein</fullName>
    </submittedName>
</protein>
<accession>A0A9Q3EV45</accession>
<name>A0A9Q3EV45_9BASI</name>
<dbReference type="Proteomes" id="UP000765509">
    <property type="component" value="Unassembled WGS sequence"/>
</dbReference>
<evidence type="ECO:0000313" key="2">
    <source>
        <dbReference type="Proteomes" id="UP000765509"/>
    </source>
</evidence>
<gene>
    <name evidence="1" type="ORF">O181_066267</name>
</gene>